<dbReference type="RefSeq" id="WP_047196096.1">
    <property type="nucleotide sequence ID" value="NZ_CP011371.1"/>
</dbReference>
<keyword evidence="4" id="KW-0560">Oxidoreductase</keyword>
<sequence>MQVTRLGAGVLTIDGFLSPEECTALIVRSEAMGYSEAAIQTDDGDRLYKEARNNDRIIFDDNELALKVYERAKPCLPAELDGWRLSGLNPRWRYYRYGPEQKFTWHQDGTVRISPEEESLLTFMIYLNADFEGGSTDFGWDSVRPVQGRALVFPHRLRHQGAKMARGVKYVLRSDVMYASQAAPGQRCA</sequence>
<keyword evidence="8" id="KW-1185">Reference proteome</keyword>
<dbReference type="PANTHER" id="PTHR10869">
    <property type="entry name" value="PROLYL 4-HYDROXYLASE ALPHA SUBUNIT"/>
    <property type="match status" value="1"/>
</dbReference>
<dbReference type="Pfam" id="PF13640">
    <property type="entry name" value="2OG-FeII_Oxy_3"/>
    <property type="match status" value="1"/>
</dbReference>
<reference evidence="7 8" key="1">
    <citation type="submission" date="2015-05" db="EMBL/GenBank/DDBJ databases">
        <authorList>
            <person name="Tang B."/>
            <person name="Yu Y."/>
        </authorList>
    </citation>
    <scope>NUCLEOTIDE SEQUENCE [LARGE SCALE GENOMIC DNA]</scope>
    <source>
        <strain evidence="7 8">DSM 7029</strain>
    </source>
</reference>
<evidence type="ECO:0000256" key="5">
    <source>
        <dbReference type="ARBA" id="ARBA00023004"/>
    </source>
</evidence>
<dbReference type="Proteomes" id="UP000035352">
    <property type="component" value="Chromosome"/>
</dbReference>
<dbReference type="SMART" id="SM00702">
    <property type="entry name" value="P4Hc"/>
    <property type="match status" value="1"/>
</dbReference>
<evidence type="ECO:0000259" key="6">
    <source>
        <dbReference type="SMART" id="SM00702"/>
    </source>
</evidence>
<name>A0A0G3BS69_9BURK</name>
<evidence type="ECO:0000256" key="1">
    <source>
        <dbReference type="ARBA" id="ARBA00001961"/>
    </source>
</evidence>
<evidence type="ECO:0000313" key="7">
    <source>
        <dbReference type="EMBL" id="AKJ30818.1"/>
    </source>
</evidence>
<proteinExistence type="predicted"/>
<dbReference type="GO" id="GO:0005506">
    <property type="term" value="F:iron ion binding"/>
    <property type="evidence" value="ECO:0007669"/>
    <property type="project" value="InterPro"/>
</dbReference>
<dbReference type="GO" id="GO:0031418">
    <property type="term" value="F:L-ascorbic acid binding"/>
    <property type="evidence" value="ECO:0007669"/>
    <property type="project" value="InterPro"/>
</dbReference>
<dbReference type="PANTHER" id="PTHR10869:SF246">
    <property type="entry name" value="TRANSMEMBRANE PROLYL 4-HYDROXYLASE"/>
    <property type="match status" value="1"/>
</dbReference>
<feature type="domain" description="Prolyl 4-hydroxylase alpha subunit" evidence="6">
    <location>
        <begin position="8"/>
        <end position="177"/>
    </location>
</feature>
<dbReference type="GO" id="GO:0004656">
    <property type="term" value="F:procollagen-proline 4-dioxygenase activity"/>
    <property type="evidence" value="ECO:0007669"/>
    <property type="project" value="TreeGrafter"/>
</dbReference>
<evidence type="ECO:0000256" key="3">
    <source>
        <dbReference type="ARBA" id="ARBA00022964"/>
    </source>
</evidence>
<dbReference type="EMBL" id="CP011371">
    <property type="protein sequence ID" value="AKJ30818.1"/>
    <property type="molecule type" value="Genomic_DNA"/>
</dbReference>
<protein>
    <submittedName>
        <fullName evidence="7">Iron-regulated protein</fullName>
    </submittedName>
</protein>
<comment type="cofactor">
    <cofactor evidence="1">
        <name>L-ascorbate</name>
        <dbReference type="ChEBI" id="CHEBI:38290"/>
    </cofactor>
</comment>
<dbReference type="InterPro" id="IPR045054">
    <property type="entry name" value="P4HA-like"/>
</dbReference>
<accession>A0A0G3BS69</accession>
<evidence type="ECO:0000313" key="8">
    <source>
        <dbReference type="Proteomes" id="UP000035352"/>
    </source>
</evidence>
<dbReference type="STRING" id="413882.AAW51_4127"/>
<dbReference type="InterPro" id="IPR006620">
    <property type="entry name" value="Pro_4_hyd_alph"/>
</dbReference>
<evidence type="ECO:0000256" key="2">
    <source>
        <dbReference type="ARBA" id="ARBA00022723"/>
    </source>
</evidence>
<keyword evidence="5" id="KW-0408">Iron</keyword>
<keyword evidence="2" id="KW-0479">Metal-binding</keyword>
<keyword evidence="3" id="KW-0223">Dioxygenase</keyword>
<dbReference type="InterPro" id="IPR044862">
    <property type="entry name" value="Pro_4_hyd_alph_FE2OG_OXY"/>
</dbReference>
<dbReference type="KEGG" id="pbh:AAW51_4127"/>
<gene>
    <name evidence="7" type="ORF">AAW51_4127</name>
</gene>
<organism evidence="7 8">
    <name type="scientific">Caldimonas brevitalea</name>
    <dbReference type="NCBI Taxonomy" id="413882"/>
    <lineage>
        <taxon>Bacteria</taxon>
        <taxon>Pseudomonadati</taxon>
        <taxon>Pseudomonadota</taxon>
        <taxon>Betaproteobacteria</taxon>
        <taxon>Burkholderiales</taxon>
        <taxon>Sphaerotilaceae</taxon>
        <taxon>Caldimonas</taxon>
    </lineage>
</organism>
<dbReference type="AlphaFoldDB" id="A0A0G3BS69"/>
<dbReference type="Gene3D" id="2.60.120.620">
    <property type="entry name" value="q2cbj1_9rhob like domain"/>
    <property type="match status" value="1"/>
</dbReference>
<dbReference type="OrthoDB" id="269774at2"/>
<dbReference type="PATRIC" id="fig|413882.6.peg.4313"/>
<evidence type="ECO:0000256" key="4">
    <source>
        <dbReference type="ARBA" id="ARBA00023002"/>
    </source>
</evidence>